<dbReference type="Proteomes" id="UP000526786">
    <property type="component" value="Unassembled WGS sequence"/>
</dbReference>
<name>A0AC60W358_9ARCH</name>
<dbReference type="EMBL" id="JACENC010000138">
    <property type="protein sequence ID" value="MBA4453991.1"/>
    <property type="molecule type" value="Genomic_DNA"/>
</dbReference>
<reference evidence="1 2" key="1">
    <citation type="journal article" date="2020" name="Appl. Environ. Microbiol.">
        <title>Genomic Characteristics of a Novel Species of Ammonia-Oxidizing Archaea from the Jiulong River Estuary.</title>
        <authorList>
            <person name="Zou D."/>
            <person name="Wan R."/>
            <person name="Han L."/>
            <person name="Xu M.N."/>
            <person name="Liu Y."/>
            <person name="Liu H."/>
            <person name="Kao S.J."/>
            <person name="Li M."/>
        </authorList>
    </citation>
    <scope>NUCLEOTIDE SEQUENCE [LARGE SCALE GENOMIC DNA]</scope>
    <source>
        <strain evidence="1">W2bin3</strain>
    </source>
</reference>
<keyword evidence="1" id="KW-0418">Kinase</keyword>
<feature type="non-terminal residue" evidence="1">
    <location>
        <position position="209"/>
    </location>
</feature>
<protein>
    <submittedName>
        <fullName evidence="1">NAD(+)/NADH kinase</fullName>
    </submittedName>
</protein>
<organism evidence="1 2">
    <name type="scientific">Candidatus Nitrosomaritimum aestuariumsis</name>
    <dbReference type="NCBI Taxonomy" id="3342354"/>
    <lineage>
        <taxon>Archaea</taxon>
        <taxon>Nitrososphaerota</taxon>
        <taxon>Nitrososphaeria</taxon>
        <taxon>Nitrosopumilales</taxon>
        <taxon>Nitrosopumilaceae</taxon>
        <taxon>Candidatus Nitrosomaritimum</taxon>
    </lineage>
</organism>
<comment type="caution">
    <text evidence="1">The sequence shown here is derived from an EMBL/GenBank/DDBJ whole genome shotgun (WGS) entry which is preliminary data.</text>
</comment>
<sequence length="209" mass="22584">MQIGIYGSGTTSSSAKIVKKILSDSDIQSFTITPKSKTKQCDCVIVLGGDKGIRNYFHRTFDSSSPVLGINEGESGGFLAQIDLKEFPSYVNRLKKQNYSVEEVPRLGVKIDGKNVFPVLNDVAVFPSKSAMLMEHTLSVNGEEVWHDSSDGIIVATPIGSSAYSMSAGGPVIFQDSTVFEIISVNSLNINRRPIIVSNSSSIEIDDIS</sequence>
<proteinExistence type="predicted"/>
<gene>
    <name evidence="1" type="ORF">H2B05_03500</name>
</gene>
<accession>A0AC60W358</accession>
<evidence type="ECO:0000313" key="1">
    <source>
        <dbReference type="EMBL" id="MBA4453991.1"/>
    </source>
</evidence>
<evidence type="ECO:0000313" key="2">
    <source>
        <dbReference type="Proteomes" id="UP000526786"/>
    </source>
</evidence>
<keyword evidence="1" id="KW-0808">Transferase</keyword>